<feature type="transmembrane region" description="Helical" evidence="7">
    <location>
        <begin position="958"/>
        <end position="985"/>
    </location>
</feature>
<reference evidence="9 10" key="1">
    <citation type="submission" date="2019-05" db="EMBL/GenBank/DDBJ databases">
        <title>Draft genome sequence of Nonomuraea turkmeniaca DSM 43926.</title>
        <authorList>
            <person name="Saricaoglu S."/>
            <person name="Isik K."/>
        </authorList>
    </citation>
    <scope>NUCLEOTIDE SEQUENCE [LARGE SCALE GENOMIC DNA]</scope>
    <source>
        <strain evidence="9 10">DSM 43926</strain>
    </source>
</reference>
<dbReference type="OrthoDB" id="3275641at2"/>
<feature type="transmembrane region" description="Helical" evidence="7">
    <location>
        <begin position="916"/>
        <end position="938"/>
    </location>
</feature>
<protein>
    <submittedName>
        <fullName evidence="9">FtsX-like permease family protein</fullName>
    </submittedName>
</protein>
<evidence type="ECO:0000259" key="8">
    <source>
        <dbReference type="Pfam" id="PF02687"/>
    </source>
</evidence>
<evidence type="ECO:0000256" key="1">
    <source>
        <dbReference type="ARBA" id="ARBA00004651"/>
    </source>
</evidence>
<feature type="transmembrane region" description="Helical" evidence="7">
    <location>
        <begin position="495"/>
        <end position="518"/>
    </location>
</feature>
<organism evidence="9 10">
    <name type="scientific">Nonomuraea turkmeniaca</name>
    <dbReference type="NCBI Taxonomy" id="103838"/>
    <lineage>
        <taxon>Bacteria</taxon>
        <taxon>Bacillati</taxon>
        <taxon>Actinomycetota</taxon>
        <taxon>Actinomycetes</taxon>
        <taxon>Streptosporangiales</taxon>
        <taxon>Streptosporangiaceae</taxon>
        <taxon>Nonomuraea</taxon>
    </lineage>
</organism>
<sequence length="998" mass="103989">MILRGLWERRTLSLVVLLIAIVPIASAAVGPIYSAAARTTIARDAVEAAPLEGRGWRYTTTEGAIEAKVAEFTAGADFTSRPILGMETTSGRPGDRRAYSLVWQDGQCEHLTLAEGRCPAAAKEVLASQASGFEVGERIGLSSIVEFVSAEGQRRPAKLEVVGIYRPGPADDPFWFGRTLFSPTGEPGENKADALFTVPQTRLETYTISVGSGLRDQSGWTDYAIVYIDLERFDERDVEKLAAMQAAAESAGRNTNAIVYSRVADMLKAMTANTGSLGVPTLLVIAQLVGLGWMLLFQTVGDLVRARGAEIALARLRGHGRVRVQVFALAEPLLLLAAAVPLGLLVGRAAAGAMIGALLPAGVPVFFPPDAALAGVAAMLGGVLAAALAAWRTATRPVTEEWRRTPRRTARGWVLDAVVLAVTALGLVELLATGVLTDVSGRSSGAMAVPGLVALGVALLASRAVPVLTTRLFGVTRRRGGLGPFLALRQVARGPVTAGSVIVLGAAFGLATFAVSAWSATTGDYAEAARFHNGAATAITVRPVEPNRLVAAVNAADPGGRTAAPVIKMPGPPQLIASDPARLAAVGAAWRADLAGGTSLAKAAAALPGPASPRVWVRGDRFRAVVTHDKPPKGWTIKLFATLRVPGQLRPGHIPLGELTGRSGTHEWNLPPGCERSDCELRAFTGEPIPPPQFAASAYVRVAVTGLAVRDQGRWRTLDLPQWRVDEDPGKRDGAFAITMVGNQTLRPVTYDPEMAAVTVGPVGRKVVPGLDNAFADPVRGVVTSAAAPGLTDVGVLVDLEQADRHAYGVHEKAEFQVWSSLSDTAALERALERQGLTVVSRRTAADLAASFAGQGPGLALLLLLVSALAAAALALGRTVLALYTAARRRAYELAALEASGARVAALRTALLLEQVITVAAGTLAGLLAGLVAAGAALGRIPQFAAPPITPPLPHEVAVAPVALVVGAALLVSLLAAVVVSELLLRGIRVERLRDAPA</sequence>
<evidence type="ECO:0000256" key="3">
    <source>
        <dbReference type="ARBA" id="ARBA00022692"/>
    </source>
</evidence>
<dbReference type="PANTHER" id="PTHR30572">
    <property type="entry name" value="MEMBRANE COMPONENT OF TRANSPORTER-RELATED"/>
    <property type="match status" value="1"/>
</dbReference>
<keyword evidence="5 7" id="KW-0472">Membrane</keyword>
<evidence type="ECO:0000313" key="10">
    <source>
        <dbReference type="Proteomes" id="UP000309128"/>
    </source>
</evidence>
<feature type="transmembrane region" description="Helical" evidence="7">
    <location>
        <begin position="859"/>
        <end position="884"/>
    </location>
</feature>
<dbReference type="Proteomes" id="UP000309128">
    <property type="component" value="Unassembled WGS sequence"/>
</dbReference>
<gene>
    <name evidence="9" type="ORF">ETD86_31060</name>
</gene>
<dbReference type="InterPro" id="IPR003838">
    <property type="entry name" value="ABC3_permease_C"/>
</dbReference>
<name>A0A5S4F9X1_9ACTN</name>
<feature type="transmembrane region" description="Helical" evidence="7">
    <location>
        <begin position="452"/>
        <end position="474"/>
    </location>
</feature>
<evidence type="ECO:0000256" key="6">
    <source>
        <dbReference type="ARBA" id="ARBA00038076"/>
    </source>
</evidence>
<dbReference type="InterPro" id="IPR050250">
    <property type="entry name" value="Macrolide_Exporter_MacB"/>
</dbReference>
<dbReference type="PANTHER" id="PTHR30572:SF4">
    <property type="entry name" value="ABC TRANSPORTER PERMEASE YTRF"/>
    <property type="match status" value="1"/>
</dbReference>
<feature type="transmembrane region" description="Helical" evidence="7">
    <location>
        <begin position="412"/>
        <end position="432"/>
    </location>
</feature>
<accession>A0A5S4F9X1</accession>
<evidence type="ECO:0000256" key="7">
    <source>
        <dbReference type="SAM" id="Phobius"/>
    </source>
</evidence>
<comment type="caution">
    <text evidence="9">The sequence shown here is derived from an EMBL/GenBank/DDBJ whole genome shotgun (WGS) entry which is preliminary data.</text>
</comment>
<feature type="transmembrane region" description="Helical" evidence="7">
    <location>
        <begin position="371"/>
        <end position="391"/>
    </location>
</feature>
<comment type="similarity">
    <text evidence="6">Belongs to the ABC-4 integral membrane protein family.</text>
</comment>
<proteinExistence type="inferred from homology"/>
<evidence type="ECO:0000256" key="4">
    <source>
        <dbReference type="ARBA" id="ARBA00022989"/>
    </source>
</evidence>
<evidence type="ECO:0000313" key="9">
    <source>
        <dbReference type="EMBL" id="TMR13243.1"/>
    </source>
</evidence>
<keyword evidence="2" id="KW-1003">Cell membrane</keyword>
<dbReference type="RefSeq" id="WP_138670079.1">
    <property type="nucleotide sequence ID" value="NZ_VCKY01000124.1"/>
</dbReference>
<dbReference type="GO" id="GO:0005886">
    <property type="term" value="C:plasma membrane"/>
    <property type="evidence" value="ECO:0007669"/>
    <property type="project" value="UniProtKB-SubCell"/>
</dbReference>
<dbReference type="AlphaFoldDB" id="A0A5S4F9X1"/>
<evidence type="ECO:0000256" key="5">
    <source>
        <dbReference type="ARBA" id="ARBA00023136"/>
    </source>
</evidence>
<feature type="transmembrane region" description="Helical" evidence="7">
    <location>
        <begin position="277"/>
        <end position="297"/>
    </location>
</feature>
<feature type="domain" description="ABC3 transporter permease C-terminal" evidence="8">
    <location>
        <begin position="868"/>
        <end position="981"/>
    </location>
</feature>
<keyword evidence="4 7" id="KW-1133">Transmembrane helix</keyword>
<dbReference type="EMBL" id="VCKY01000124">
    <property type="protein sequence ID" value="TMR13243.1"/>
    <property type="molecule type" value="Genomic_DNA"/>
</dbReference>
<dbReference type="GO" id="GO:0022857">
    <property type="term" value="F:transmembrane transporter activity"/>
    <property type="evidence" value="ECO:0007669"/>
    <property type="project" value="TreeGrafter"/>
</dbReference>
<feature type="transmembrane region" description="Helical" evidence="7">
    <location>
        <begin position="333"/>
        <end position="359"/>
    </location>
</feature>
<dbReference type="Pfam" id="PF02687">
    <property type="entry name" value="FtsX"/>
    <property type="match status" value="1"/>
</dbReference>
<keyword evidence="3 7" id="KW-0812">Transmembrane</keyword>
<keyword evidence="10" id="KW-1185">Reference proteome</keyword>
<comment type="subcellular location">
    <subcellularLocation>
        <location evidence="1">Cell membrane</location>
        <topology evidence="1">Multi-pass membrane protein</topology>
    </subcellularLocation>
</comment>
<evidence type="ECO:0000256" key="2">
    <source>
        <dbReference type="ARBA" id="ARBA00022475"/>
    </source>
</evidence>